<dbReference type="GO" id="GO:0006412">
    <property type="term" value="P:translation"/>
    <property type="evidence" value="ECO:0007669"/>
    <property type="project" value="InterPro"/>
</dbReference>
<dbReference type="AlphaFoldDB" id="A0A498I9D0"/>
<comment type="similarity">
    <text evidence="1">Belongs to the eukaryotic ribosomal protein eL28 family.</text>
</comment>
<sequence>MATVLGQLIWEIVKKNNSFLVKKFERSHVGVRFTKEPNNLLNLHSYKHSGLANKKIVTIQGVGKDQSVLLAISKTKKQNKPAVLLHKFVMKHEFRRMAKAVANQFYAVVITFVMRESETVPVRRVCSTGDLDLQTINSMHSNGGKWYSTCNMVVITDHQKVVPQLHLQMIIIKLAEQVSAGWSSWLNAAAGETIYGWIPSKLMLMRSWKRTNSLATTMELCGPAMACQGFVHDPMPIFLKKPRNRTKGQLSNT</sequence>
<reference evidence="5 6" key="1">
    <citation type="submission" date="2018-10" db="EMBL/GenBank/DDBJ databases">
        <title>A high-quality apple genome assembly.</title>
        <authorList>
            <person name="Hu J."/>
        </authorList>
    </citation>
    <scope>NUCLEOTIDE SEQUENCE [LARGE SCALE GENOMIC DNA]</scope>
    <source>
        <strain evidence="6">cv. HFTH1</strain>
        <tissue evidence="5">Young leaf</tissue>
    </source>
</reference>
<protein>
    <recommendedName>
        <fullName evidence="4">Ribosomal eL28/Mak16 domain-containing protein</fullName>
    </recommendedName>
</protein>
<comment type="caution">
    <text evidence="5">The sequence shown here is derived from an EMBL/GenBank/DDBJ whole genome shotgun (WGS) entry which is preliminary data.</text>
</comment>
<dbReference type="GO" id="GO:1990904">
    <property type="term" value="C:ribonucleoprotein complex"/>
    <property type="evidence" value="ECO:0007669"/>
    <property type="project" value="UniProtKB-KW"/>
</dbReference>
<evidence type="ECO:0000313" key="5">
    <source>
        <dbReference type="EMBL" id="RXH78655.1"/>
    </source>
</evidence>
<gene>
    <name evidence="5" type="ORF">DVH24_002173</name>
</gene>
<accession>A0A498I9D0</accession>
<evidence type="ECO:0000313" key="6">
    <source>
        <dbReference type="Proteomes" id="UP000290289"/>
    </source>
</evidence>
<dbReference type="Pfam" id="PF01778">
    <property type="entry name" value="Ribosomal_L28e"/>
    <property type="match status" value="1"/>
</dbReference>
<organism evidence="5 6">
    <name type="scientific">Malus domestica</name>
    <name type="common">Apple</name>
    <name type="synonym">Pyrus malus</name>
    <dbReference type="NCBI Taxonomy" id="3750"/>
    <lineage>
        <taxon>Eukaryota</taxon>
        <taxon>Viridiplantae</taxon>
        <taxon>Streptophyta</taxon>
        <taxon>Embryophyta</taxon>
        <taxon>Tracheophyta</taxon>
        <taxon>Spermatophyta</taxon>
        <taxon>Magnoliopsida</taxon>
        <taxon>eudicotyledons</taxon>
        <taxon>Gunneridae</taxon>
        <taxon>Pentapetalae</taxon>
        <taxon>rosids</taxon>
        <taxon>fabids</taxon>
        <taxon>Rosales</taxon>
        <taxon>Rosaceae</taxon>
        <taxon>Amygdaloideae</taxon>
        <taxon>Maleae</taxon>
        <taxon>Malus</taxon>
    </lineage>
</organism>
<dbReference type="STRING" id="3750.A0A498I9D0"/>
<keyword evidence="6" id="KW-1185">Reference proteome</keyword>
<dbReference type="EMBL" id="RDQH01000339">
    <property type="protein sequence ID" value="RXH78655.1"/>
    <property type="molecule type" value="Genomic_DNA"/>
</dbReference>
<proteinExistence type="inferred from homology"/>
<dbReference type="InterPro" id="IPR002672">
    <property type="entry name" value="Ribosomal_eL28"/>
</dbReference>
<dbReference type="GO" id="GO:0005840">
    <property type="term" value="C:ribosome"/>
    <property type="evidence" value="ECO:0007669"/>
    <property type="project" value="UniProtKB-KW"/>
</dbReference>
<dbReference type="InterPro" id="IPR029004">
    <property type="entry name" value="Ribosomal_eL28/Mak16"/>
</dbReference>
<keyword evidence="2" id="KW-0689">Ribosomal protein</keyword>
<feature type="domain" description="Ribosomal eL28/Mak16" evidence="4">
    <location>
        <begin position="8"/>
        <end position="105"/>
    </location>
</feature>
<dbReference type="PANTHER" id="PTHR10544">
    <property type="entry name" value="60S RIBOSOMAL PROTEIN L28"/>
    <property type="match status" value="1"/>
</dbReference>
<evidence type="ECO:0000256" key="1">
    <source>
        <dbReference type="ARBA" id="ARBA00007926"/>
    </source>
</evidence>
<keyword evidence="3" id="KW-0687">Ribonucleoprotein</keyword>
<evidence type="ECO:0000256" key="2">
    <source>
        <dbReference type="ARBA" id="ARBA00022980"/>
    </source>
</evidence>
<evidence type="ECO:0000259" key="4">
    <source>
        <dbReference type="Pfam" id="PF01778"/>
    </source>
</evidence>
<dbReference type="GO" id="GO:0003735">
    <property type="term" value="F:structural constituent of ribosome"/>
    <property type="evidence" value="ECO:0007669"/>
    <property type="project" value="InterPro"/>
</dbReference>
<name>A0A498I9D0_MALDO</name>
<dbReference type="Gene3D" id="3.30.390.110">
    <property type="match status" value="1"/>
</dbReference>
<evidence type="ECO:0000256" key="3">
    <source>
        <dbReference type="ARBA" id="ARBA00023274"/>
    </source>
</evidence>
<dbReference type="Proteomes" id="UP000290289">
    <property type="component" value="Chromosome 13"/>
</dbReference>